<dbReference type="OrthoDB" id="6444161at2"/>
<keyword evidence="2" id="KW-1185">Reference proteome</keyword>
<comment type="caution">
    <text evidence="1">The sequence shown here is derived from an EMBL/GenBank/DDBJ whole genome shotgun (WGS) entry which is preliminary data.</text>
</comment>
<reference evidence="1 2" key="1">
    <citation type="submission" date="2019-02" db="EMBL/GenBank/DDBJ databases">
        <title>The draft genome of Kosakonia quasisacchari strain WCHKQ120001.</title>
        <authorList>
            <person name="Wang C."/>
            <person name="Feng Y."/>
            <person name="Zong Z."/>
        </authorList>
    </citation>
    <scope>NUCLEOTIDE SEQUENCE [LARGE SCALE GENOMIC DNA]</scope>
    <source>
        <strain evidence="1 2">WCHKQ120001</strain>
    </source>
</reference>
<proteinExistence type="predicted"/>
<dbReference type="EMBL" id="SJOP01000007">
    <property type="protein sequence ID" value="TCC09550.1"/>
    <property type="molecule type" value="Genomic_DNA"/>
</dbReference>
<sequence length="215" mass="24155">MYLVRNPGLTEQVVVENDWRAVAGIAVGTAFNFLPNIELCNAQQDFVPWVATHEDMEAMDWSGVGGVGEPGDNWKVIFDMEVGAFHPPDGEEYGVTGYTSIIQAPESIANVVSLHAWYLPELTPAKCQFAIFFTTNTLESDEQLVDELNVAGIQILLGDTVYDLSHDFRAYTFAATNENQVRFVFDDVNTSNDVYKMHQYLKSQVGRTIRVYITW</sequence>
<dbReference type="AlphaFoldDB" id="A0A4R0HIQ5"/>
<protein>
    <submittedName>
        <fullName evidence="1">Uncharacterized protein</fullName>
    </submittedName>
</protein>
<accession>A0A4R0HIQ5</accession>
<gene>
    <name evidence="1" type="ORF">E0L21_09835</name>
</gene>
<organism evidence="1 2">
    <name type="scientific">Kosakonia quasisacchari</name>
    <dbReference type="NCBI Taxonomy" id="2529380"/>
    <lineage>
        <taxon>Bacteria</taxon>
        <taxon>Pseudomonadati</taxon>
        <taxon>Pseudomonadota</taxon>
        <taxon>Gammaproteobacteria</taxon>
        <taxon>Enterobacterales</taxon>
        <taxon>Enterobacteriaceae</taxon>
        <taxon>Kosakonia</taxon>
    </lineage>
</organism>
<dbReference type="Proteomes" id="UP000291793">
    <property type="component" value="Unassembled WGS sequence"/>
</dbReference>
<name>A0A4R0HIQ5_9ENTR</name>
<evidence type="ECO:0000313" key="1">
    <source>
        <dbReference type="EMBL" id="TCC09550.1"/>
    </source>
</evidence>
<evidence type="ECO:0000313" key="2">
    <source>
        <dbReference type="Proteomes" id="UP000291793"/>
    </source>
</evidence>